<reference evidence="2 3" key="1">
    <citation type="submission" date="2024-11" db="EMBL/GenBank/DDBJ databases">
        <title>A near-complete genome assembly of Cinchona calisaya.</title>
        <authorList>
            <person name="Lian D.C."/>
            <person name="Zhao X.W."/>
            <person name="Wei L."/>
        </authorList>
    </citation>
    <scope>NUCLEOTIDE SEQUENCE [LARGE SCALE GENOMIC DNA]</scope>
    <source>
        <tissue evidence="2">Nenye</tissue>
    </source>
</reference>
<dbReference type="PANTHER" id="PTHR36782">
    <property type="entry name" value="BNAC03G62080D PROTEIN"/>
    <property type="match status" value="1"/>
</dbReference>
<evidence type="ECO:0000313" key="3">
    <source>
        <dbReference type="Proteomes" id="UP001630127"/>
    </source>
</evidence>
<dbReference type="Pfam" id="PF25418">
    <property type="entry name" value="DUF7890"/>
    <property type="match status" value="1"/>
</dbReference>
<dbReference type="EMBL" id="JBJUIK010000017">
    <property type="protein sequence ID" value="KAL3498990.1"/>
    <property type="molecule type" value="Genomic_DNA"/>
</dbReference>
<feature type="domain" description="DUF7890" evidence="1">
    <location>
        <begin position="64"/>
        <end position="107"/>
    </location>
</feature>
<dbReference type="Proteomes" id="UP001630127">
    <property type="component" value="Unassembled WGS sequence"/>
</dbReference>
<dbReference type="PANTHER" id="PTHR36782:SF1">
    <property type="entry name" value="CALCIUM UNIPORTER PROTEIN"/>
    <property type="match status" value="1"/>
</dbReference>
<comment type="caution">
    <text evidence="2">The sequence shown here is derived from an EMBL/GenBank/DDBJ whole genome shotgun (WGS) entry which is preliminary data.</text>
</comment>
<gene>
    <name evidence="2" type="ORF">ACH5RR_041722</name>
</gene>
<accession>A0ABD2XYD5</accession>
<organism evidence="2 3">
    <name type="scientific">Cinchona calisaya</name>
    <dbReference type="NCBI Taxonomy" id="153742"/>
    <lineage>
        <taxon>Eukaryota</taxon>
        <taxon>Viridiplantae</taxon>
        <taxon>Streptophyta</taxon>
        <taxon>Embryophyta</taxon>
        <taxon>Tracheophyta</taxon>
        <taxon>Spermatophyta</taxon>
        <taxon>Magnoliopsida</taxon>
        <taxon>eudicotyledons</taxon>
        <taxon>Gunneridae</taxon>
        <taxon>Pentapetalae</taxon>
        <taxon>asterids</taxon>
        <taxon>lamiids</taxon>
        <taxon>Gentianales</taxon>
        <taxon>Rubiaceae</taxon>
        <taxon>Cinchonoideae</taxon>
        <taxon>Cinchoneae</taxon>
        <taxon>Cinchona</taxon>
    </lineage>
</organism>
<dbReference type="InterPro" id="IPR057212">
    <property type="entry name" value="DUF7890"/>
</dbReference>
<evidence type="ECO:0000313" key="2">
    <source>
        <dbReference type="EMBL" id="KAL3498990.1"/>
    </source>
</evidence>
<dbReference type="AlphaFoldDB" id="A0ABD2XYD5"/>
<evidence type="ECO:0000259" key="1">
    <source>
        <dbReference type="Pfam" id="PF25418"/>
    </source>
</evidence>
<sequence>MSSSLCSFINKNISKKNEVIAIYRDELDRKTPPEIKPKKKVRFETEPLIEKVDCESEKNKAPFKVKILMTKEEAARLLSKCKDGGVLELKDVASELVQIPINRVSLVSCSGNNKSSDLLLENIRKQLSLDHP</sequence>
<keyword evidence="3" id="KW-1185">Reference proteome</keyword>
<name>A0ABD2XYD5_9GENT</name>
<protein>
    <recommendedName>
        <fullName evidence="1">DUF7890 domain-containing protein</fullName>
    </recommendedName>
</protein>
<proteinExistence type="predicted"/>